<dbReference type="Pfam" id="PF12802">
    <property type="entry name" value="MarR_2"/>
    <property type="match status" value="1"/>
</dbReference>
<evidence type="ECO:0000313" key="6">
    <source>
        <dbReference type="Proteomes" id="UP000555407"/>
    </source>
</evidence>
<gene>
    <name evidence="5" type="ORF">BJY22_004792</name>
</gene>
<dbReference type="InterPro" id="IPR036390">
    <property type="entry name" value="WH_DNA-bd_sf"/>
</dbReference>
<dbReference type="PROSITE" id="PS50995">
    <property type="entry name" value="HTH_MARR_2"/>
    <property type="match status" value="1"/>
</dbReference>
<dbReference type="GO" id="GO:0003700">
    <property type="term" value="F:DNA-binding transcription factor activity"/>
    <property type="evidence" value="ECO:0007669"/>
    <property type="project" value="InterPro"/>
</dbReference>
<dbReference type="SMART" id="SM00347">
    <property type="entry name" value="HTH_MARR"/>
    <property type="match status" value="1"/>
</dbReference>
<keyword evidence="1" id="KW-0805">Transcription regulation</keyword>
<dbReference type="GO" id="GO:0006950">
    <property type="term" value="P:response to stress"/>
    <property type="evidence" value="ECO:0007669"/>
    <property type="project" value="TreeGrafter"/>
</dbReference>
<dbReference type="SUPFAM" id="SSF46785">
    <property type="entry name" value="Winged helix' DNA-binding domain"/>
    <property type="match status" value="1"/>
</dbReference>
<dbReference type="PANTHER" id="PTHR33164:SF57">
    <property type="entry name" value="MARR-FAMILY TRANSCRIPTIONAL REGULATOR"/>
    <property type="match status" value="1"/>
</dbReference>
<dbReference type="GO" id="GO:0003677">
    <property type="term" value="F:DNA binding"/>
    <property type="evidence" value="ECO:0007669"/>
    <property type="project" value="UniProtKB-KW"/>
</dbReference>
<accession>A0A7X6A2L9</accession>
<sequence length="137" mass="14902">MNTVSMLGQAYSLLGFQIVEGVVGAGYPQKPKHSAVFAQISPDGSRLTELARKANMTPQAMGELVDELVDMGYVVRRPDPDDGRAKLIVLTKRGRAAVAAGHHTITGIEEHVTEILGERGHRELRRLLSKLLDSSET</sequence>
<dbReference type="InterPro" id="IPR023187">
    <property type="entry name" value="Tscrpt_reg_MarR-type_CS"/>
</dbReference>
<protein>
    <submittedName>
        <fullName evidence="5">DNA-binding MarR family transcriptional regulator</fullName>
    </submittedName>
</protein>
<dbReference type="InterPro" id="IPR036388">
    <property type="entry name" value="WH-like_DNA-bd_sf"/>
</dbReference>
<evidence type="ECO:0000313" key="5">
    <source>
        <dbReference type="EMBL" id="NIK59075.1"/>
    </source>
</evidence>
<evidence type="ECO:0000256" key="3">
    <source>
        <dbReference type="ARBA" id="ARBA00023163"/>
    </source>
</evidence>
<dbReference type="PROSITE" id="PS01117">
    <property type="entry name" value="HTH_MARR_1"/>
    <property type="match status" value="1"/>
</dbReference>
<dbReference type="AlphaFoldDB" id="A0A7X6A2L9"/>
<keyword evidence="3" id="KW-0804">Transcription</keyword>
<dbReference type="Proteomes" id="UP000555407">
    <property type="component" value="Unassembled WGS sequence"/>
</dbReference>
<keyword evidence="2 5" id="KW-0238">DNA-binding</keyword>
<organism evidence="5 6">
    <name type="scientific">Kribbella shirazensis</name>
    <dbReference type="NCBI Taxonomy" id="1105143"/>
    <lineage>
        <taxon>Bacteria</taxon>
        <taxon>Bacillati</taxon>
        <taxon>Actinomycetota</taxon>
        <taxon>Actinomycetes</taxon>
        <taxon>Propionibacteriales</taxon>
        <taxon>Kribbellaceae</taxon>
        <taxon>Kribbella</taxon>
    </lineage>
</organism>
<evidence type="ECO:0000256" key="2">
    <source>
        <dbReference type="ARBA" id="ARBA00023125"/>
    </source>
</evidence>
<dbReference type="RefSeq" id="WP_167210322.1">
    <property type="nucleotide sequence ID" value="NZ_JAASRO010000001.1"/>
</dbReference>
<dbReference type="InterPro" id="IPR039422">
    <property type="entry name" value="MarR/SlyA-like"/>
</dbReference>
<dbReference type="InterPro" id="IPR000835">
    <property type="entry name" value="HTH_MarR-typ"/>
</dbReference>
<name>A0A7X6A2L9_9ACTN</name>
<comment type="caution">
    <text evidence="5">The sequence shown here is derived from an EMBL/GenBank/DDBJ whole genome shotgun (WGS) entry which is preliminary data.</text>
</comment>
<evidence type="ECO:0000256" key="1">
    <source>
        <dbReference type="ARBA" id="ARBA00023015"/>
    </source>
</evidence>
<dbReference type="PANTHER" id="PTHR33164">
    <property type="entry name" value="TRANSCRIPTIONAL REGULATOR, MARR FAMILY"/>
    <property type="match status" value="1"/>
</dbReference>
<feature type="domain" description="HTH marR-type" evidence="4">
    <location>
        <begin position="1"/>
        <end position="133"/>
    </location>
</feature>
<evidence type="ECO:0000259" key="4">
    <source>
        <dbReference type="PROSITE" id="PS50995"/>
    </source>
</evidence>
<reference evidence="5 6" key="1">
    <citation type="submission" date="2020-03" db="EMBL/GenBank/DDBJ databases">
        <title>Sequencing the genomes of 1000 actinobacteria strains.</title>
        <authorList>
            <person name="Klenk H.-P."/>
        </authorList>
    </citation>
    <scope>NUCLEOTIDE SEQUENCE [LARGE SCALE GENOMIC DNA]</scope>
    <source>
        <strain evidence="5 6">DSM 45490</strain>
    </source>
</reference>
<proteinExistence type="predicted"/>
<keyword evidence="6" id="KW-1185">Reference proteome</keyword>
<dbReference type="Gene3D" id="1.10.10.10">
    <property type="entry name" value="Winged helix-like DNA-binding domain superfamily/Winged helix DNA-binding domain"/>
    <property type="match status" value="1"/>
</dbReference>
<dbReference type="EMBL" id="JAASRO010000001">
    <property type="protein sequence ID" value="NIK59075.1"/>
    <property type="molecule type" value="Genomic_DNA"/>
</dbReference>